<keyword evidence="4" id="KW-0788">Thiol protease</keyword>
<dbReference type="Gene3D" id="3.30.457.10">
    <property type="entry name" value="Copper amine oxidase-like, N-terminal domain"/>
    <property type="match status" value="1"/>
</dbReference>
<sequence>MIAKIGSIASLLLLLNPIHPVQAATNAPPGIYLDGKKLSLTTDPVVINGNTLVPMRSLFEAQSAKISWDNDTQTVTANKGSITFTYRIGETAAYKNQERILLTQPGKVINGFTMVPLRFISETLGDLVKWHPYSGDIAISSSTDYETTITYGVNLRASPDSLTKTPVYRMMPKGEKIHVLREIDADWLEVRTQDGIIGFTSAKPLYTDYASQSIAELQADKLIAYGEQYLGTPYEFGASLDQTSTFDCSSFVHHVFKEVLSIDLPRVSYNQAEKGKEVGLGDLRKGDLLFFTARGLDIGHVGIYVGDNRILHTYSKEKGVHFEEFNDKWKKRFVTARRII</sequence>
<dbReference type="Gene3D" id="3.90.1720.10">
    <property type="entry name" value="endopeptidase domain like (from Nostoc punctiforme)"/>
    <property type="match status" value="1"/>
</dbReference>
<feature type="signal peptide" evidence="5">
    <location>
        <begin position="1"/>
        <end position="23"/>
    </location>
</feature>
<dbReference type="RefSeq" id="WP_232185847.1">
    <property type="nucleotide sequence ID" value="NZ_JAIOAP010000006.1"/>
</dbReference>
<accession>A0ABV1KTJ8</accession>
<evidence type="ECO:0000259" key="6">
    <source>
        <dbReference type="PROSITE" id="PS51935"/>
    </source>
</evidence>
<comment type="similarity">
    <text evidence="1">Belongs to the peptidase C40 family.</text>
</comment>
<feature type="domain" description="NlpC/P60" evidence="6">
    <location>
        <begin position="216"/>
        <end position="340"/>
    </location>
</feature>
<keyword evidence="8" id="KW-1185">Reference proteome</keyword>
<keyword evidence="3" id="KW-0378">Hydrolase</keyword>
<dbReference type="InterPro" id="IPR036582">
    <property type="entry name" value="Mao_N_sf"/>
</dbReference>
<protein>
    <submittedName>
        <fullName evidence="7">Stalk domain-containing protein</fullName>
    </submittedName>
</protein>
<evidence type="ECO:0000256" key="4">
    <source>
        <dbReference type="ARBA" id="ARBA00022807"/>
    </source>
</evidence>
<evidence type="ECO:0000256" key="5">
    <source>
        <dbReference type="SAM" id="SignalP"/>
    </source>
</evidence>
<evidence type="ECO:0000256" key="3">
    <source>
        <dbReference type="ARBA" id="ARBA00022801"/>
    </source>
</evidence>
<evidence type="ECO:0000313" key="7">
    <source>
        <dbReference type="EMBL" id="MEQ4483419.1"/>
    </source>
</evidence>
<evidence type="ECO:0000313" key="8">
    <source>
        <dbReference type="Proteomes" id="UP001493487"/>
    </source>
</evidence>
<dbReference type="PANTHER" id="PTHR47053">
    <property type="entry name" value="MUREIN DD-ENDOPEPTIDASE MEPH-RELATED"/>
    <property type="match status" value="1"/>
</dbReference>
<proteinExistence type="inferred from homology"/>
<dbReference type="PANTHER" id="PTHR47053:SF1">
    <property type="entry name" value="MUREIN DD-ENDOPEPTIDASE MEPH-RELATED"/>
    <property type="match status" value="1"/>
</dbReference>
<keyword evidence="5" id="KW-0732">Signal</keyword>
<organism evidence="7 8">
    <name type="scientific">Cohnella silvisoli</name>
    <dbReference type="NCBI Taxonomy" id="2873699"/>
    <lineage>
        <taxon>Bacteria</taxon>
        <taxon>Bacillati</taxon>
        <taxon>Bacillota</taxon>
        <taxon>Bacilli</taxon>
        <taxon>Bacillales</taxon>
        <taxon>Paenibacillaceae</taxon>
        <taxon>Cohnella</taxon>
    </lineage>
</organism>
<comment type="caution">
    <text evidence="7">The sequence shown here is derived from an EMBL/GenBank/DDBJ whole genome shotgun (WGS) entry which is preliminary data.</text>
</comment>
<keyword evidence="2" id="KW-0645">Protease</keyword>
<dbReference type="InterPro" id="IPR038765">
    <property type="entry name" value="Papain-like_cys_pep_sf"/>
</dbReference>
<dbReference type="CDD" id="cd00174">
    <property type="entry name" value="SH3"/>
    <property type="match status" value="1"/>
</dbReference>
<dbReference type="InterPro" id="IPR000064">
    <property type="entry name" value="NLP_P60_dom"/>
</dbReference>
<feature type="chain" id="PRO_5047222189" evidence="5">
    <location>
        <begin position="24"/>
        <end position="340"/>
    </location>
</feature>
<dbReference type="InterPro" id="IPR051202">
    <property type="entry name" value="Peptidase_C40"/>
</dbReference>
<name>A0ABV1KTJ8_9BACL</name>
<dbReference type="Pfam" id="PF00877">
    <property type="entry name" value="NLPC_P60"/>
    <property type="match status" value="1"/>
</dbReference>
<dbReference type="PROSITE" id="PS51935">
    <property type="entry name" value="NLPC_P60"/>
    <property type="match status" value="1"/>
</dbReference>
<reference evidence="7 8" key="1">
    <citation type="journal article" date="2023" name="Genome Announc.">
        <title>Pan-Genome Analyses of the Genus Cohnella and Proposal of the Novel Species Cohnella silvisoli sp. nov., Isolated from Forest Soil.</title>
        <authorList>
            <person name="Wang C."/>
            <person name="Mao L."/>
            <person name="Bao G."/>
            <person name="Zhu H."/>
        </authorList>
    </citation>
    <scope>NUCLEOTIDE SEQUENCE [LARGE SCALE GENOMIC DNA]</scope>
    <source>
        <strain evidence="7 8">NL03-T5-1</strain>
    </source>
</reference>
<dbReference type="Pfam" id="PF07833">
    <property type="entry name" value="Cu_amine_oxidN1"/>
    <property type="match status" value="1"/>
</dbReference>
<evidence type="ECO:0000256" key="2">
    <source>
        <dbReference type="ARBA" id="ARBA00022670"/>
    </source>
</evidence>
<dbReference type="Proteomes" id="UP001493487">
    <property type="component" value="Unassembled WGS sequence"/>
</dbReference>
<dbReference type="Gene3D" id="2.30.30.40">
    <property type="entry name" value="SH3 Domains"/>
    <property type="match status" value="1"/>
</dbReference>
<dbReference type="SUPFAM" id="SSF55383">
    <property type="entry name" value="Copper amine oxidase, domain N"/>
    <property type="match status" value="1"/>
</dbReference>
<evidence type="ECO:0000256" key="1">
    <source>
        <dbReference type="ARBA" id="ARBA00007074"/>
    </source>
</evidence>
<dbReference type="EMBL" id="JASKHM010000007">
    <property type="protein sequence ID" value="MEQ4483419.1"/>
    <property type="molecule type" value="Genomic_DNA"/>
</dbReference>
<dbReference type="SUPFAM" id="SSF54001">
    <property type="entry name" value="Cysteine proteinases"/>
    <property type="match status" value="1"/>
</dbReference>
<gene>
    <name evidence="7" type="ORF">QJS35_13560</name>
</gene>
<dbReference type="InterPro" id="IPR012854">
    <property type="entry name" value="Cu_amine_oxidase-like_N"/>
</dbReference>